<evidence type="ECO:0000313" key="3">
    <source>
        <dbReference type="Proteomes" id="UP000823598"/>
    </source>
</evidence>
<reference evidence="2" key="2">
    <citation type="journal article" date="2021" name="PeerJ">
        <title>Extensive microbial diversity within the chicken gut microbiome revealed by metagenomics and culture.</title>
        <authorList>
            <person name="Gilroy R."/>
            <person name="Ravi A."/>
            <person name="Getino M."/>
            <person name="Pursley I."/>
            <person name="Horton D.L."/>
            <person name="Alikhan N.F."/>
            <person name="Baker D."/>
            <person name="Gharbi K."/>
            <person name="Hall N."/>
            <person name="Watson M."/>
            <person name="Adriaenssens E.M."/>
            <person name="Foster-Nyarko E."/>
            <person name="Jarju S."/>
            <person name="Secka A."/>
            <person name="Antonio M."/>
            <person name="Oren A."/>
            <person name="Chaudhuri R.R."/>
            <person name="La Ragione R."/>
            <person name="Hildebrand F."/>
            <person name="Pallen M.J."/>
        </authorList>
    </citation>
    <scope>NUCLEOTIDE SEQUENCE</scope>
    <source>
        <strain evidence="2">6919</strain>
    </source>
</reference>
<proteinExistence type="predicted"/>
<dbReference type="InterPro" id="IPR050300">
    <property type="entry name" value="GDXG_lipolytic_enzyme"/>
</dbReference>
<dbReference type="PANTHER" id="PTHR48081">
    <property type="entry name" value="AB HYDROLASE SUPERFAMILY PROTEIN C4A8.06C"/>
    <property type="match status" value="1"/>
</dbReference>
<organism evidence="2 3">
    <name type="scientific">Candidatus Limisoma faecipullorum</name>
    <dbReference type="NCBI Taxonomy" id="2840854"/>
    <lineage>
        <taxon>Bacteria</taxon>
        <taxon>Pseudomonadati</taxon>
        <taxon>Bacteroidota</taxon>
        <taxon>Bacteroidia</taxon>
        <taxon>Bacteroidales</taxon>
        <taxon>Candidatus Limisoma</taxon>
    </lineage>
</organism>
<accession>A0A9D9IPL8</accession>
<name>A0A9D9IPL8_9BACT</name>
<dbReference type="AlphaFoldDB" id="A0A9D9IPL8"/>
<protein>
    <submittedName>
        <fullName evidence="2">Alpha/beta hydrolase</fullName>
    </submittedName>
</protein>
<dbReference type="Proteomes" id="UP000823598">
    <property type="component" value="Unassembled WGS sequence"/>
</dbReference>
<keyword evidence="1 2" id="KW-0378">Hydrolase</keyword>
<evidence type="ECO:0000313" key="2">
    <source>
        <dbReference type="EMBL" id="MBO8475496.1"/>
    </source>
</evidence>
<dbReference type="InterPro" id="IPR029058">
    <property type="entry name" value="AB_hydrolase_fold"/>
</dbReference>
<dbReference type="GO" id="GO:0016787">
    <property type="term" value="F:hydrolase activity"/>
    <property type="evidence" value="ECO:0007669"/>
    <property type="project" value="UniProtKB-KW"/>
</dbReference>
<gene>
    <name evidence="2" type="ORF">IAB88_00715</name>
</gene>
<reference evidence="2" key="1">
    <citation type="submission" date="2020-10" db="EMBL/GenBank/DDBJ databases">
        <authorList>
            <person name="Gilroy R."/>
        </authorList>
    </citation>
    <scope>NUCLEOTIDE SEQUENCE</scope>
    <source>
        <strain evidence="2">6919</strain>
    </source>
</reference>
<dbReference type="SUPFAM" id="SSF53474">
    <property type="entry name" value="alpha/beta-Hydrolases"/>
    <property type="match status" value="1"/>
</dbReference>
<dbReference type="Gene3D" id="3.40.50.1820">
    <property type="entry name" value="alpha/beta hydrolase"/>
    <property type="match status" value="1"/>
</dbReference>
<evidence type="ECO:0000256" key="1">
    <source>
        <dbReference type="ARBA" id="ARBA00022801"/>
    </source>
</evidence>
<dbReference type="EMBL" id="JADIMC010000010">
    <property type="protein sequence ID" value="MBO8475496.1"/>
    <property type="molecule type" value="Genomic_DNA"/>
</dbReference>
<sequence length="322" mass="36077">MEISKKIGMAVAAAATVGVALYAVSKIKPDIRKSTYPFAMKDGTILYMDKYESENWLHRRRPVLIFAYGGSFVRGRRDKPQYVDFMNYFARKGYVAIIIDYRKHLRHIAPERKKSTLGFLGALNEAIDFASEDFADATAFVIEHADEWGIDADNIIACGSSAGAITVLQTEYAICNGLTVASRLPEGFNYAGVMSFAGAISGKSLPEWKKKPCPIMMFHGDADRQVPFSQAAIRGVGGLWGSTSIAESLKAAHAPYYFYIVNNASHEVCKTPMWLYRKVISEFLDKLVRHHKRVRITSQDYHSKETGVQKDFGLKDYIINNM</sequence>
<comment type="caution">
    <text evidence="2">The sequence shown here is derived from an EMBL/GenBank/DDBJ whole genome shotgun (WGS) entry which is preliminary data.</text>
</comment>